<dbReference type="Gene3D" id="3.50.50.60">
    <property type="entry name" value="FAD/NAD(P)-binding domain"/>
    <property type="match status" value="1"/>
</dbReference>
<dbReference type="SUPFAM" id="SSF51905">
    <property type="entry name" value="FAD/NAD(P)-binding domain"/>
    <property type="match status" value="1"/>
</dbReference>
<evidence type="ECO:0000313" key="1">
    <source>
        <dbReference type="EMBL" id="MFK4753021.1"/>
    </source>
</evidence>
<name>A0ABW8NJJ1_9GAMM</name>
<proteinExistence type="predicted"/>
<reference evidence="1 2" key="1">
    <citation type="submission" date="2024-03" db="EMBL/GenBank/DDBJ databases">
        <title>High-quality draft genome sequence of Oceanobacter sp. wDCs-4.</title>
        <authorList>
            <person name="Dong C."/>
        </authorList>
    </citation>
    <scope>NUCLEOTIDE SEQUENCE [LARGE SCALE GENOMIC DNA]</scope>
    <source>
        <strain evidence="2">wDCs-4</strain>
    </source>
</reference>
<evidence type="ECO:0000313" key="2">
    <source>
        <dbReference type="Proteomes" id="UP001620597"/>
    </source>
</evidence>
<comment type="caution">
    <text evidence="1">The sequence shown here is derived from an EMBL/GenBank/DDBJ whole genome shotgun (WGS) entry which is preliminary data.</text>
</comment>
<dbReference type="RefSeq" id="WP_416206125.1">
    <property type="nucleotide sequence ID" value="NZ_JBBKTX010000013.1"/>
</dbReference>
<accession>A0ABW8NJJ1</accession>
<dbReference type="InterPro" id="IPR036188">
    <property type="entry name" value="FAD/NAD-bd_sf"/>
</dbReference>
<gene>
    <name evidence="1" type="ORF">WG929_11420</name>
</gene>
<dbReference type="EMBL" id="JBBKTX010000013">
    <property type="protein sequence ID" value="MFK4753021.1"/>
    <property type="molecule type" value="Genomic_DNA"/>
</dbReference>
<keyword evidence="2" id="KW-1185">Reference proteome</keyword>
<protein>
    <submittedName>
        <fullName evidence="1">Uncharacterized protein</fullName>
    </submittedName>
</protein>
<dbReference type="Proteomes" id="UP001620597">
    <property type="component" value="Unassembled WGS sequence"/>
</dbReference>
<sequence>MAGYRLAREYRQRNADATVLLICPDGGQLLQASAAEMADTLGIAVLNNTHVTEIDRLNGNLETPLGRFVFERLMLATDA</sequence>
<organism evidence="1 2">
    <name type="scientific">Oceanobacter antarcticus</name>
    <dbReference type="NCBI Taxonomy" id="3133425"/>
    <lineage>
        <taxon>Bacteria</taxon>
        <taxon>Pseudomonadati</taxon>
        <taxon>Pseudomonadota</taxon>
        <taxon>Gammaproteobacteria</taxon>
        <taxon>Oceanospirillales</taxon>
        <taxon>Oceanospirillaceae</taxon>
        <taxon>Oceanobacter</taxon>
    </lineage>
</organism>